<proteinExistence type="predicted"/>
<gene>
    <name evidence="2" type="primary">LOC118349577</name>
</gene>
<dbReference type="PANTHER" id="PTHR33116:SF86">
    <property type="entry name" value="REVERSE TRANSCRIPTASE DOMAIN-CONTAINING PROTEIN"/>
    <property type="match status" value="1"/>
</dbReference>
<dbReference type="AlphaFoldDB" id="A0A6P9ETX2"/>
<evidence type="ECO:0000313" key="2">
    <source>
        <dbReference type="RefSeq" id="XP_035550661.1"/>
    </source>
</evidence>
<evidence type="ECO:0000313" key="1">
    <source>
        <dbReference type="Proteomes" id="UP000235220"/>
    </source>
</evidence>
<keyword evidence="1" id="KW-1185">Reference proteome</keyword>
<accession>A0A6P9ETX2</accession>
<protein>
    <submittedName>
        <fullName evidence="2">Uncharacterized protein LOC118349577</fullName>
    </submittedName>
</protein>
<dbReference type="RefSeq" id="XP_035550661.1">
    <property type="nucleotide sequence ID" value="XM_035694768.1"/>
</dbReference>
<dbReference type="GeneID" id="118349577"/>
<reference evidence="2" key="1">
    <citation type="submission" date="2025-08" db="UniProtKB">
        <authorList>
            <consortium name="RefSeq"/>
        </authorList>
    </citation>
    <scope>IDENTIFICATION</scope>
    <source>
        <tissue evidence="2">Leaves</tissue>
    </source>
</reference>
<name>A0A6P9ETX2_JUGRE</name>
<dbReference type="KEGG" id="jre:118349577"/>
<dbReference type="PANTHER" id="PTHR33116">
    <property type="entry name" value="REVERSE TRANSCRIPTASE ZINC-BINDING DOMAIN-CONTAINING PROTEIN-RELATED-RELATED"/>
    <property type="match status" value="1"/>
</dbReference>
<dbReference type="Proteomes" id="UP000235220">
    <property type="component" value="Chromosome 10"/>
</dbReference>
<organism evidence="1 2">
    <name type="scientific">Juglans regia</name>
    <name type="common">English walnut</name>
    <dbReference type="NCBI Taxonomy" id="51240"/>
    <lineage>
        <taxon>Eukaryota</taxon>
        <taxon>Viridiplantae</taxon>
        <taxon>Streptophyta</taxon>
        <taxon>Embryophyta</taxon>
        <taxon>Tracheophyta</taxon>
        <taxon>Spermatophyta</taxon>
        <taxon>Magnoliopsida</taxon>
        <taxon>eudicotyledons</taxon>
        <taxon>Gunneridae</taxon>
        <taxon>Pentapetalae</taxon>
        <taxon>rosids</taxon>
        <taxon>fabids</taxon>
        <taxon>Fagales</taxon>
        <taxon>Juglandaceae</taxon>
        <taxon>Juglans</taxon>
    </lineage>
</organism>
<dbReference type="InParanoid" id="A0A6P9ETX2"/>
<dbReference type="OrthoDB" id="1938246at2759"/>
<sequence>MEWNRLFMLLDSYEKASGQKLNKDKSSIFFNKNTREATKEVIINIESVKAITSYKKYLGLPALVGKSRAITFRSLIDKVKDRLRNWKTKFLFQADKEILIKAAVQAILTYSMRLFKISKQLLCDELNRCMRNYQWGQQAQEHKIHWPNKGRGIHPPLLHRYLRPNTSQQQISSKPNWGVIPLIFGKAFSRLDLFLKKDLYGILEIGKEWKEALANITFNAEEAALTKAIPISACNKPDKLIWRCTTSRTFTVESAYHLSGEIHDRMKGQSSTSHTKQEEWTKLWHLQELVPSFVTEKEVSNYPDSFLAEAATALQESLFCQDLGFKNIILEGDILQVVKSINCNEEIGTNVGMIHDQF</sequence>